<gene>
    <name evidence="2" type="ORF">K432DRAFT_321604</name>
</gene>
<feature type="domain" description="Heterokaryon incompatibility" evidence="1">
    <location>
        <begin position="52"/>
        <end position="201"/>
    </location>
</feature>
<proteinExistence type="predicted"/>
<dbReference type="AlphaFoldDB" id="A0A8E2JIE4"/>
<keyword evidence="3" id="KW-1185">Reference proteome</keyword>
<dbReference type="EMBL" id="KV744852">
    <property type="protein sequence ID" value="OCK83810.1"/>
    <property type="molecule type" value="Genomic_DNA"/>
</dbReference>
<dbReference type="OrthoDB" id="3940373at2759"/>
<evidence type="ECO:0000259" key="1">
    <source>
        <dbReference type="Pfam" id="PF06985"/>
    </source>
</evidence>
<evidence type="ECO:0000313" key="3">
    <source>
        <dbReference type="Proteomes" id="UP000250266"/>
    </source>
</evidence>
<dbReference type="Proteomes" id="UP000250266">
    <property type="component" value="Unassembled WGS sequence"/>
</dbReference>
<dbReference type="PANTHER" id="PTHR33112">
    <property type="entry name" value="DOMAIN PROTEIN, PUTATIVE-RELATED"/>
    <property type="match status" value="1"/>
</dbReference>
<sequence>MVLAAYWLQSCMRKHKACSDFQRKGPLPSRIIDISDPQNPILTEGSGSNEPYITLSYKWGETRRYTTTTQNLMRHTTLGIPLDELPQTFKDAIFVASSLGFRWIWIDALCICQDFPGEQLREMNRMDTTFQISTLTIFATAGDDADTGLMSIRDPRWVKPCKLTIKTTLEGKTAEGPVYITIDRGEMTNAPLYNRGWVLQEQVLAHRGLMFESRALHWRCFCDSASEAFPSRTSHKDPMPDRTPWQRDNHYDAWYEMVTTYNTRALTYETDVLSALAGLAKAMVTTHGCTYYAGLWKEDLQTGLCWYVTGSNYSNCDVRVASKESLPSWTWIS</sequence>
<feature type="non-terminal residue" evidence="2">
    <location>
        <position position="1"/>
    </location>
</feature>
<dbReference type="PANTHER" id="PTHR33112:SF16">
    <property type="entry name" value="HETEROKARYON INCOMPATIBILITY DOMAIN-CONTAINING PROTEIN"/>
    <property type="match status" value="1"/>
</dbReference>
<dbReference type="InterPro" id="IPR010730">
    <property type="entry name" value="HET"/>
</dbReference>
<name>A0A8E2JIE4_9PEZI</name>
<organism evidence="2 3">
    <name type="scientific">Lepidopterella palustris CBS 459.81</name>
    <dbReference type="NCBI Taxonomy" id="1314670"/>
    <lineage>
        <taxon>Eukaryota</taxon>
        <taxon>Fungi</taxon>
        <taxon>Dikarya</taxon>
        <taxon>Ascomycota</taxon>
        <taxon>Pezizomycotina</taxon>
        <taxon>Dothideomycetes</taxon>
        <taxon>Pleosporomycetidae</taxon>
        <taxon>Mytilinidiales</taxon>
        <taxon>Argynnaceae</taxon>
        <taxon>Lepidopterella</taxon>
    </lineage>
</organism>
<accession>A0A8E2JIE4</accession>
<evidence type="ECO:0000313" key="2">
    <source>
        <dbReference type="EMBL" id="OCK83810.1"/>
    </source>
</evidence>
<protein>
    <submittedName>
        <fullName evidence="2">HET-domain-containing protein</fullName>
    </submittedName>
</protein>
<dbReference type="Pfam" id="PF06985">
    <property type="entry name" value="HET"/>
    <property type="match status" value="1"/>
</dbReference>
<reference evidence="2 3" key="1">
    <citation type="journal article" date="2016" name="Nat. Commun.">
        <title>Ectomycorrhizal ecology is imprinted in the genome of the dominant symbiotic fungus Cenococcum geophilum.</title>
        <authorList>
            <consortium name="DOE Joint Genome Institute"/>
            <person name="Peter M."/>
            <person name="Kohler A."/>
            <person name="Ohm R.A."/>
            <person name="Kuo A."/>
            <person name="Krutzmann J."/>
            <person name="Morin E."/>
            <person name="Arend M."/>
            <person name="Barry K.W."/>
            <person name="Binder M."/>
            <person name="Choi C."/>
            <person name="Clum A."/>
            <person name="Copeland A."/>
            <person name="Grisel N."/>
            <person name="Haridas S."/>
            <person name="Kipfer T."/>
            <person name="LaButti K."/>
            <person name="Lindquist E."/>
            <person name="Lipzen A."/>
            <person name="Maire R."/>
            <person name="Meier B."/>
            <person name="Mihaltcheva S."/>
            <person name="Molinier V."/>
            <person name="Murat C."/>
            <person name="Poggeler S."/>
            <person name="Quandt C.A."/>
            <person name="Sperisen C."/>
            <person name="Tritt A."/>
            <person name="Tisserant E."/>
            <person name="Crous P.W."/>
            <person name="Henrissat B."/>
            <person name="Nehls U."/>
            <person name="Egli S."/>
            <person name="Spatafora J.W."/>
            <person name="Grigoriev I.V."/>
            <person name="Martin F.M."/>
        </authorList>
    </citation>
    <scope>NUCLEOTIDE SEQUENCE [LARGE SCALE GENOMIC DNA]</scope>
    <source>
        <strain evidence="2 3">CBS 459.81</strain>
    </source>
</reference>